<evidence type="ECO:0000256" key="4">
    <source>
        <dbReference type="ARBA" id="ARBA00023284"/>
    </source>
</evidence>
<evidence type="ECO:0000259" key="5">
    <source>
        <dbReference type="PROSITE" id="PS51352"/>
    </source>
</evidence>
<evidence type="ECO:0000313" key="7">
    <source>
        <dbReference type="Proteomes" id="UP000184514"/>
    </source>
</evidence>
<keyword evidence="7" id="KW-1185">Reference proteome</keyword>
<dbReference type="Proteomes" id="UP000184514">
    <property type="component" value="Unassembled WGS sequence"/>
</dbReference>
<dbReference type="Pfam" id="PF21352">
    <property type="entry name" value="Zn_ribbon_Thio2"/>
    <property type="match status" value="1"/>
</dbReference>
<keyword evidence="2" id="KW-0249">Electron transport</keyword>
<evidence type="ECO:0000313" key="6">
    <source>
        <dbReference type="EMBL" id="OJI91779.1"/>
    </source>
</evidence>
<dbReference type="EMBL" id="MLCB01000219">
    <property type="protein sequence ID" value="OJI91779.1"/>
    <property type="molecule type" value="Genomic_DNA"/>
</dbReference>
<dbReference type="InterPro" id="IPR013766">
    <property type="entry name" value="Thioredoxin_domain"/>
</dbReference>
<dbReference type="PANTHER" id="PTHR45663:SF11">
    <property type="entry name" value="GEO12009P1"/>
    <property type="match status" value="1"/>
</dbReference>
<dbReference type="GO" id="GO:0005829">
    <property type="term" value="C:cytosol"/>
    <property type="evidence" value="ECO:0007669"/>
    <property type="project" value="TreeGrafter"/>
</dbReference>
<dbReference type="InterPro" id="IPR036249">
    <property type="entry name" value="Thioredoxin-like_sf"/>
</dbReference>
<dbReference type="PROSITE" id="PS00194">
    <property type="entry name" value="THIOREDOXIN_1"/>
    <property type="match status" value="1"/>
</dbReference>
<dbReference type="PANTHER" id="PTHR45663">
    <property type="entry name" value="GEO12009P1"/>
    <property type="match status" value="1"/>
</dbReference>
<evidence type="ECO:0000256" key="2">
    <source>
        <dbReference type="ARBA" id="ARBA00022982"/>
    </source>
</evidence>
<name>A0A1L9NRC0_9RHOB</name>
<dbReference type="AlphaFoldDB" id="A0A1L9NRC0"/>
<accession>A0A1L9NRC0</accession>
<feature type="domain" description="Thioredoxin" evidence="5">
    <location>
        <begin position="38"/>
        <end position="142"/>
    </location>
</feature>
<dbReference type="STRING" id="696762.PFRI_40230"/>
<dbReference type="InterPro" id="IPR017937">
    <property type="entry name" value="Thioredoxin_CS"/>
</dbReference>
<evidence type="ECO:0000256" key="3">
    <source>
        <dbReference type="ARBA" id="ARBA00023157"/>
    </source>
</evidence>
<dbReference type="OrthoDB" id="9790390at2"/>
<dbReference type="Gene3D" id="3.40.30.10">
    <property type="entry name" value="Glutaredoxin"/>
    <property type="match status" value="1"/>
</dbReference>
<dbReference type="PRINTS" id="PR00421">
    <property type="entry name" value="THIOREDOXIN"/>
</dbReference>
<protein>
    <submittedName>
        <fullName evidence="6">Thioredoxin-2</fullName>
        <ecNumber evidence="6">1.8.1.8</ecNumber>
    </submittedName>
</protein>
<dbReference type="RefSeq" id="WP_072632484.1">
    <property type="nucleotide sequence ID" value="NZ_MLCB01000219.1"/>
</dbReference>
<dbReference type="Pfam" id="PF00085">
    <property type="entry name" value="Thioredoxin"/>
    <property type="match status" value="1"/>
</dbReference>
<comment type="caution">
    <text evidence="6">The sequence shown here is derived from an EMBL/GenBank/DDBJ whole genome shotgun (WGS) entry which is preliminary data.</text>
</comment>
<proteinExistence type="predicted"/>
<dbReference type="Gene3D" id="2.30.30.380">
    <property type="entry name" value="Zn-finger domain of Sec23/24"/>
    <property type="match status" value="1"/>
</dbReference>
<dbReference type="InterPro" id="IPR049299">
    <property type="entry name" value="Thio2_N"/>
</dbReference>
<dbReference type="EC" id="1.8.1.8" evidence="6"/>
<dbReference type="SUPFAM" id="SSF52833">
    <property type="entry name" value="Thioredoxin-like"/>
    <property type="match status" value="1"/>
</dbReference>
<gene>
    <name evidence="6" type="primary">trxC</name>
    <name evidence="6" type="ORF">PFRI_40230</name>
</gene>
<sequence length="142" mass="15494">MAGKKLTCLNCAQLNRVPFDRLGDNPKCASCAAPLMPRKAIEITPAILAKAAANDDVPLVVDFWAPWCGPCKAMGPEFNKAASELSGKARLVKMNTQEHATISSKMNIKGIPTMVAWQNGRELKRKSGAMKMWQIVNWVPEG</sequence>
<keyword evidence="4" id="KW-0676">Redox-active center</keyword>
<organism evidence="6 7">
    <name type="scientific">Planktotalea frisia</name>
    <dbReference type="NCBI Taxonomy" id="696762"/>
    <lineage>
        <taxon>Bacteria</taxon>
        <taxon>Pseudomonadati</taxon>
        <taxon>Pseudomonadota</taxon>
        <taxon>Alphaproteobacteria</taxon>
        <taxon>Rhodobacterales</taxon>
        <taxon>Paracoccaceae</taxon>
        <taxon>Planktotalea</taxon>
    </lineage>
</organism>
<evidence type="ECO:0000256" key="1">
    <source>
        <dbReference type="ARBA" id="ARBA00022448"/>
    </source>
</evidence>
<dbReference type="PROSITE" id="PS51352">
    <property type="entry name" value="THIOREDOXIN_2"/>
    <property type="match status" value="1"/>
</dbReference>
<dbReference type="GO" id="GO:0047134">
    <property type="term" value="F:protein-disulfide reductase [NAD(P)H] activity"/>
    <property type="evidence" value="ECO:0007669"/>
    <property type="project" value="UniProtKB-EC"/>
</dbReference>
<dbReference type="GO" id="GO:0045454">
    <property type="term" value="P:cell redox homeostasis"/>
    <property type="evidence" value="ECO:0007669"/>
    <property type="project" value="TreeGrafter"/>
</dbReference>
<keyword evidence="1" id="KW-0813">Transport</keyword>
<keyword evidence="3" id="KW-1015">Disulfide bond</keyword>
<dbReference type="NCBIfam" id="NF008229">
    <property type="entry name" value="PRK10996.1"/>
    <property type="match status" value="1"/>
</dbReference>
<reference evidence="6 7" key="1">
    <citation type="submission" date="2016-10" db="EMBL/GenBank/DDBJ databases">
        <title>Genome sequence of Planktotalea frisia SH6-1.</title>
        <authorList>
            <person name="Poehlein A."/>
            <person name="Bakenhus I."/>
            <person name="Voget S."/>
            <person name="Brinkhoff T."/>
            <person name="Simon M."/>
        </authorList>
    </citation>
    <scope>NUCLEOTIDE SEQUENCE [LARGE SCALE GENOMIC DNA]</scope>
    <source>
        <strain evidence="6 7">SH6-1</strain>
    </source>
</reference>
<dbReference type="CDD" id="cd02947">
    <property type="entry name" value="TRX_family"/>
    <property type="match status" value="1"/>
</dbReference>
<keyword evidence="6" id="KW-0560">Oxidoreductase</keyword>